<gene>
    <name evidence="2" type="ORF">HPP92_006199</name>
</gene>
<dbReference type="Proteomes" id="UP000639772">
    <property type="component" value="Unassembled WGS sequence"/>
</dbReference>
<reference evidence="2 3" key="1">
    <citation type="journal article" date="2020" name="Nat. Food">
        <title>A phased Vanilla planifolia genome enables genetic improvement of flavour and production.</title>
        <authorList>
            <person name="Hasing T."/>
            <person name="Tang H."/>
            <person name="Brym M."/>
            <person name="Khazi F."/>
            <person name="Huang T."/>
            <person name="Chambers A.H."/>
        </authorList>
    </citation>
    <scope>NUCLEOTIDE SEQUENCE [LARGE SCALE GENOMIC DNA]</scope>
    <source>
        <tissue evidence="2">Leaf</tissue>
    </source>
</reference>
<dbReference type="EMBL" id="JADCNM010000002">
    <property type="protein sequence ID" value="KAG0495205.1"/>
    <property type="molecule type" value="Genomic_DNA"/>
</dbReference>
<feature type="region of interest" description="Disordered" evidence="1">
    <location>
        <begin position="18"/>
        <end position="40"/>
    </location>
</feature>
<comment type="caution">
    <text evidence="2">The sequence shown here is derived from an EMBL/GenBank/DDBJ whole genome shotgun (WGS) entry which is preliminary data.</text>
</comment>
<name>A0A835VFL1_VANPL</name>
<evidence type="ECO:0000313" key="3">
    <source>
        <dbReference type="Proteomes" id="UP000639772"/>
    </source>
</evidence>
<sequence length="85" mass="9679">MRFGHKVRILTLPVVSHDGSCLGPSSPPPKPDRKGPSQSQKQYSFMVSFYAGVSSPHLHRHVYFTEPLFEIVRRSLRLSCRLELT</sequence>
<proteinExistence type="predicted"/>
<organism evidence="2 3">
    <name type="scientific">Vanilla planifolia</name>
    <name type="common">Vanilla</name>
    <dbReference type="NCBI Taxonomy" id="51239"/>
    <lineage>
        <taxon>Eukaryota</taxon>
        <taxon>Viridiplantae</taxon>
        <taxon>Streptophyta</taxon>
        <taxon>Embryophyta</taxon>
        <taxon>Tracheophyta</taxon>
        <taxon>Spermatophyta</taxon>
        <taxon>Magnoliopsida</taxon>
        <taxon>Liliopsida</taxon>
        <taxon>Asparagales</taxon>
        <taxon>Orchidaceae</taxon>
        <taxon>Vanilloideae</taxon>
        <taxon>Vanilleae</taxon>
        <taxon>Vanilla</taxon>
    </lineage>
</organism>
<protein>
    <submittedName>
        <fullName evidence="2">Uncharacterized protein</fullName>
    </submittedName>
</protein>
<evidence type="ECO:0000313" key="2">
    <source>
        <dbReference type="EMBL" id="KAG0495205.1"/>
    </source>
</evidence>
<evidence type="ECO:0000256" key="1">
    <source>
        <dbReference type="SAM" id="MobiDB-lite"/>
    </source>
</evidence>
<accession>A0A835VFL1</accession>
<dbReference type="AlphaFoldDB" id="A0A835VFL1"/>